<dbReference type="AlphaFoldDB" id="A0A8S1DMI2"/>
<evidence type="ECO:0000313" key="4">
    <source>
        <dbReference type="Proteomes" id="UP000494165"/>
    </source>
</evidence>
<organism evidence="3 4">
    <name type="scientific">Cloeon dipterum</name>
    <dbReference type="NCBI Taxonomy" id="197152"/>
    <lineage>
        <taxon>Eukaryota</taxon>
        <taxon>Metazoa</taxon>
        <taxon>Ecdysozoa</taxon>
        <taxon>Arthropoda</taxon>
        <taxon>Hexapoda</taxon>
        <taxon>Insecta</taxon>
        <taxon>Pterygota</taxon>
        <taxon>Palaeoptera</taxon>
        <taxon>Ephemeroptera</taxon>
        <taxon>Pisciforma</taxon>
        <taxon>Baetidae</taxon>
        <taxon>Cloeon</taxon>
    </lineage>
</organism>
<keyword evidence="2" id="KW-0732">Signal</keyword>
<evidence type="ECO:0000313" key="3">
    <source>
        <dbReference type="EMBL" id="CAB3384970.1"/>
    </source>
</evidence>
<keyword evidence="4" id="KW-1185">Reference proteome</keyword>
<sequence length="186" mass="19960">MKACLIVLAAVVAVVLAEAPAPYPPAGYRPAKAFLLPLKFRQRYETYGPPNPSPSYGPPPQPTEAPAEPEEEPTEAAPEEEPEAPEAPEEAAPEEETTDAPAEEDEQSTEPPTEEGRASEDNEVAQPTGLYYVLLPDGRLQRVIYSTGAPELGYTAQLRIANVDPIPPAPVYAYGGPLTRILRSAN</sequence>
<comment type="caution">
    <text evidence="3">The sequence shown here is derived from an EMBL/GenBank/DDBJ whole genome shotgun (WGS) entry which is preliminary data.</text>
</comment>
<feature type="chain" id="PRO_5035780725" description="DUF4794 domain-containing protein" evidence="2">
    <location>
        <begin position="18"/>
        <end position="186"/>
    </location>
</feature>
<dbReference type="Proteomes" id="UP000494165">
    <property type="component" value="Unassembled WGS sequence"/>
</dbReference>
<feature type="region of interest" description="Disordered" evidence="1">
    <location>
        <begin position="44"/>
        <end position="125"/>
    </location>
</feature>
<evidence type="ECO:0000256" key="2">
    <source>
        <dbReference type="SAM" id="SignalP"/>
    </source>
</evidence>
<feature type="compositionally biased region" description="Acidic residues" evidence="1">
    <location>
        <begin position="67"/>
        <end position="108"/>
    </location>
</feature>
<evidence type="ECO:0000256" key="1">
    <source>
        <dbReference type="SAM" id="MobiDB-lite"/>
    </source>
</evidence>
<name>A0A8S1DMI2_9INSE</name>
<dbReference type="EMBL" id="CADEPI010000383">
    <property type="protein sequence ID" value="CAB3384970.1"/>
    <property type="molecule type" value="Genomic_DNA"/>
</dbReference>
<reference evidence="3 4" key="1">
    <citation type="submission" date="2020-04" db="EMBL/GenBank/DDBJ databases">
        <authorList>
            <person name="Alioto T."/>
            <person name="Alioto T."/>
            <person name="Gomez Garrido J."/>
        </authorList>
    </citation>
    <scope>NUCLEOTIDE SEQUENCE [LARGE SCALE GENOMIC DNA]</scope>
</reference>
<feature type="compositionally biased region" description="Pro residues" evidence="1">
    <location>
        <begin position="49"/>
        <end position="63"/>
    </location>
</feature>
<gene>
    <name evidence="3" type="ORF">CLODIP_2_CD00591</name>
</gene>
<protein>
    <recommendedName>
        <fullName evidence="5">DUF4794 domain-containing protein</fullName>
    </recommendedName>
</protein>
<evidence type="ECO:0008006" key="5">
    <source>
        <dbReference type="Google" id="ProtNLM"/>
    </source>
</evidence>
<proteinExistence type="predicted"/>
<dbReference type="OrthoDB" id="8197587at2759"/>
<feature type="signal peptide" evidence="2">
    <location>
        <begin position="1"/>
        <end position="17"/>
    </location>
</feature>
<accession>A0A8S1DMI2</accession>